<keyword evidence="5" id="KW-1185">Reference proteome</keyword>
<dbReference type="InterPro" id="IPR036388">
    <property type="entry name" value="WH-like_DNA-bd_sf"/>
</dbReference>
<proteinExistence type="predicted"/>
<dbReference type="Gene3D" id="1.10.8.430">
    <property type="entry name" value="Helical domain of apoptotic protease-activating factors"/>
    <property type="match status" value="1"/>
</dbReference>
<evidence type="ECO:0000313" key="5">
    <source>
        <dbReference type="Proteomes" id="UP000015106"/>
    </source>
</evidence>
<dbReference type="InterPro" id="IPR058922">
    <property type="entry name" value="WHD_DRP"/>
</dbReference>
<dbReference type="Gene3D" id="1.10.10.10">
    <property type="entry name" value="Winged helix-like DNA-binding domain superfamily/Winged helix DNA-binding domain"/>
    <property type="match status" value="1"/>
</dbReference>
<keyword evidence="1" id="KW-0677">Repeat</keyword>
<dbReference type="FunFam" id="1.10.10.10:FF:000322">
    <property type="entry name" value="Probable disease resistance protein At1g63360"/>
    <property type="match status" value="1"/>
</dbReference>
<dbReference type="EnsemblPlants" id="TuG1812G0500003720.01.T01">
    <property type="protein sequence ID" value="TuG1812G0500003720.01.T01.cds257973"/>
    <property type="gene ID" value="TuG1812G0500003720.01"/>
</dbReference>
<name>A0A8R7ULK4_TRIUA</name>
<dbReference type="Pfam" id="PF23559">
    <property type="entry name" value="WHD_DRP"/>
    <property type="match status" value="1"/>
</dbReference>
<evidence type="ECO:0000256" key="2">
    <source>
        <dbReference type="ARBA" id="ARBA00022821"/>
    </source>
</evidence>
<evidence type="ECO:0000313" key="4">
    <source>
        <dbReference type="EnsemblPlants" id="TuG1812G0500003720.01.T01.cds257973"/>
    </source>
</evidence>
<dbReference type="AlphaFoldDB" id="A0A8R7ULK4"/>
<dbReference type="InterPro" id="IPR044974">
    <property type="entry name" value="Disease_R_plants"/>
</dbReference>
<evidence type="ECO:0000256" key="1">
    <source>
        <dbReference type="ARBA" id="ARBA00022737"/>
    </source>
</evidence>
<reference evidence="4" key="2">
    <citation type="submission" date="2018-03" db="EMBL/GenBank/DDBJ databases">
        <title>The Triticum urartu genome reveals the dynamic nature of wheat genome evolution.</title>
        <authorList>
            <person name="Ling H."/>
            <person name="Ma B."/>
            <person name="Shi X."/>
            <person name="Liu H."/>
            <person name="Dong L."/>
            <person name="Sun H."/>
            <person name="Cao Y."/>
            <person name="Gao Q."/>
            <person name="Zheng S."/>
            <person name="Li Y."/>
            <person name="Yu Y."/>
            <person name="Du H."/>
            <person name="Qi M."/>
            <person name="Li Y."/>
            <person name="Yu H."/>
            <person name="Cui Y."/>
            <person name="Wang N."/>
            <person name="Chen C."/>
            <person name="Wu H."/>
            <person name="Zhao Y."/>
            <person name="Zhang J."/>
            <person name="Li Y."/>
            <person name="Zhou W."/>
            <person name="Zhang B."/>
            <person name="Hu W."/>
            <person name="Eijk M."/>
            <person name="Tang J."/>
            <person name="Witsenboer H."/>
            <person name="Zhao S."/>
            <person name="Li Z."/>
            <person name="Zhang A."/>
            <person name="Wang D."/>
            <person name="Liang C."/>
        </authorList>
    </citation>
    <scope>NUCLEOTIDE SEQUENCE [LARGE SCALE GENOMIC DNA]</scope>
    <source>
        <strain evidence="4">cv. G1812</strain>
    </source>
</reference>
<organism evidence="4 5">
    <name type="scientific">Triticum urartu</name>
    <name type="common">Red wild einkorn</name>
    <name type="synonym">Crithodium urartu</name>
    <dbReference type="NCBI Taxonomy" id="4572"/>
    <lineage>
        <taxon>Eukaryota</taxon>
        <taxon>Viridiplantae</taxon>
        <taxon>Streptophyta</taxon>
        <taxon>Embryophyta</taxon>
        <taxon>Tracheophyta</taxon>
        <taxon>Spermatophyta</taxon>
        <taxon>Magnoliopsida</taxon>
        <taxon>Liliopsida</taxon>
        <taxon>Poales</taxon>
        <taxon>Poaceae</taxon>
        <taxon>BOP clade</taxon>
        <taxon>Pooideae</taxon>
        <taxon>Triticodae</taxon>
        <taxon>Triticeae</taxon>
        <taxon>Triticinae</taxon>
        <taxon>Triticum</taxon>
    </lineage>
</organism>
<dbReference type="Proteomes" id="UP000015106">
    <property type="component" value="Chromosome 5"/>
</dbReference>
<evidence type="ECO:0000259" key="3">
    <source>
        <dbReference type="Pfam" id="PF23559"/>
    </source>
</evidence>
<dbReference type="PANTHER" id="PTHR23155">
    <property type="entry name" value="DISEASE RESISTANCE PROTEIN RP"/>
    <property type="match status" value="1"/>
</dbReference>
<feature type="domain" description="Disease resistance protein winged helix" evidence="3">
    <location>
        <begin position="107"/>
        <end position="178"/>
    </location>
</feature>
<dbReference type="GO" id="GO:0043531">
    <property type="term" value="F:ADP binding"/>
    <property type="evidence" value="ECO:0007669"/>
    <property type="project" value="InterPro"/>
</dbReference>
<dbReference type="PANTHER" id="PTHR23155:SF1094">
    <property type="entry name" value="OS11G0686400 PROTEIN"/>
    <property type="match status" value="1"/>
</dbReference>
<dbReference type="InterPro" id="IPR027417">
    <property type="entry name" value="P-loop_NTPase"/>
</dbReference>
<dbReference type="InterPro" id="IPR042197">
    <property type="entry name" value="Apaf_helical"/>
</dbReference>
<dbReference type="GO" id="GO:0009626">
    <property type="term" value="P:plant-type hypersensitive response"/>
    <property type="evidence" value="ECO:0007669"/>
    <property type="project" value="UniProtKB-ARBA"/>
</dbReference>
<dbReference type="Gramene" id="TuG1812G0500003720.01.T01">
    <property type="protein sequence ID" value="TuG1812G0500003720.01.T01.cds257973"/>
    <property type="gene ID" value="TuG1812G0500003720.01"/>
</dbReference>
<dbReference type="SUPFAM" id="SSF52540">
    <property type="entry name" value="P-loop containing nucleoside triphosphate hydrolases"/>
    <property type="match status" value="1"/>
</dbReference>
<dbReference type="SUPFAM" id="SSF52058">
    <property type="entry name" value="L domain-like"/>
    <property type="match status" value="1"/>
</dbReference>
<reference evidence="4" key="3">
    <citation type="submission" date="2022-06" db="UniProtKB">
        <authorList>
            <consortium name="EnsemblPlants"/>
        </authorList>
    </citation>
    <scope>IDENTIFICATION</scope>
</reference>
<protein>
    <recommendedName>
        <fullName evidence="3">Disease resistance protein winged helix domain-containing protein</fullName>
    </recommendedName>
</protein>
<accession>A0A8R7ULK4</accession>
<reference evidence="5" key="1">
    <citation type="journal article" date="2013" name="Nature">
        <title>Draft genome of the wheat A-genome progenitor Triticum urartu.</title>
        <authorList>
            <person name="Ling H.Q."/>
            <person name="Zhao S."/>
            <person name="Liu D."/>
            <person name="Wang J."/>
            <person name="Sun H."/>
            <person name="Zhang C."/>
            <person name="Fan H."/>
            <person name="Li D."/>
            <person name="Dong L."/>
            <person name="Tao Y."/>
            <person name="Gao C."/>
            <person name="Wu H."/>
            <person name="Li Y."/>
            <person name="Cui Y."/>
            <person name="Guo X."/>
            <person name="Zheng S."/>
            <person name="Wang B."/>
            <person name="Yu K."/>
            <person name="Liang Q."/>
            <person name="Yang W."/>
            <person name="Lou X."/>
            <person name="Chen J."/>
            <person name="Feng M."/>
            <person name="Jian J."/>
            <person name="Zhang X."/>
            <person name="Luo G."/>
            <person name="Jiang Y."/>
            <person name="Liu J."/>
            <person name="Wang Z."/>
            <person name="Sha Y."/>
            <person name="Zhang B."/>
            <person name="Wu H."/>
            <person name="Tang D."/>
            <person name="Shen Q."/>
            <person name="Xue P."/>
            <person name="Zou S."/>
            <person name="Wang X."/>
            <person name="Liu X."/>
            <person name="Wang F."/>
            <person name="Yang Y."/>
            <person name="An X."/>
            <person name="Dong Z."/>
            <person name="Zhang K."/>
            <person name="Zhang X."/>
            <person name="Luo M.C."/>
            <person name="Dvorak J."/>
            <person name="Tong Y."/>
            <person name="Wang J."/>
            <person name="Yang H."/>
            <person name="Li Z."/>
            <person name="Wang D."/>
            <person name="Zhang A."/>
            <person name="Wang J."/>
        </authorList>
    </citation>
    <scope>NUCLEOTIDE SEQUENCE</scope>
    <source>
        <strain evidence="5">cv. G1812</strain>
    </source>
</reference>
<dbReference type="GO" id="GO:0002758">
    <property type="term" value="P:innate immune response-activating signaling pathway"/>
    <property type="evidence" value="ECO:0007669"/>
    <property type="project" value="UniProtKB-ARBA"/>
</dbReference>
<keyword evidence="2" id="KW-0611">Plant defense</keyword>
<dbReference type="GO" id="GO:0042742">
    <property type="term" value="P:defense response to bacterium"/>
    <property type="evidence" value="ECO:0007669"/>
    <property type="project" value="UniProtKB-ARBA"/>
</dbReference>
<sequence>MKPLGHDDSRKLFFRTTFGPQYECPPELSEVANDIVGKCAGFPLAVVTIASLLANQMGKPEQWNFVNKSLGHGLRTNPASEGMKQVLNLSYNNLPLHLKACLMYLSIYQEDYIIQRNDLVKQWIAEGLIHATEEKDMEEISRICFDELISRRLIKPVHINDNGDVLSCTVHHMVLDFIKHKSLEENFVTAIDPCQTTAPLADKVRRLSLHFGNAEATPPTNMIPSQVPTLAFFGVIKCLPSIVEFQLLQVLILHLWGEDESISVDLTGISELFRLRYLYVTCNATLKLPQTQMRGLQLIFGDTENRCKSKRSSAGRCSFAGLIALKSSC</sequence>